<dbReference type="Proteomes" id="UP000007305">
    <property type="component" value="Chromosome 5"/>
</dbReference>
<sequence>MRLLNDGFSTNIIMPECQVAEPALNQKEESSVKLPSLPLSSMHVFKTFLLFGEVEVVEVSTYKTGGEQ</sequence>
<name>A0A804P6N5_MAIZE</name>
<reference evidence="1" key="2">
    <citation type="submission" date="2019-07" db="EMBL/GenBank/DDBJ databases">
        <authorList>
            <person name="Seetharam A."/>
            <person name="Woodhouse M."/>
            <person name="Cannon E."/>
        </authorList>
    </citation>
    <scope>NUCLEOTIDE SEQUENCE [LARGE SCALE GENOMIC DNA]</scope>
    <source>
        <strain evidence="1">cv. B73</strain>
    </source>
</reference>
<dbReference type="EnsemblPlants" id="Zm00001eb211930_T002">
    <property type="protein sequence ID" value="Zm00001eb211930_P002"/>
    <property type="gene ID" value="Zm00001eb211930"/>
</dbReference>
<reference evidence="1" key="3">
    <citation type="submission" date="2021-05" db="UniProtKB">
        <authorList>
            <consortium name="EnsemblPlants"/>
        </authorList>
    </citation>
    <scope>IDENTIFICATION</scope>
    <source>
        <strain evidence="1">cv. B73</strain>
    </source>
</reference>
<protein>
    <submittedName>
        <fullName evidence="1">Uncharacterized protein</fullName>
    </submittedName>
</protein>
<evidence type="ECO:0000313" key="1">
    <source>
        <dbReference type="EnsemblPlants" id="Zm00001eb211930_P002"/>
    </source>
</evidence>
<proteinExistence type="predicted"/>
<accession>A0A804P6N5</accession>
<dbReference type="Gramene" id="Zm00001eb211930_T002">
    <property type="protein sequence ID" value="Zm00001eb211930_P002"/>
    <property type="gene ID" value="Zm00001eb211930"/>
</dbReference>
<keyword evidence="2" id="KW-1185">Reference proteome</keyword>
<dbReference type="AlphaFoldDB" id="A0A804P6N5"/>
<organism evidence="1 2">
    <name type="scientific">Zea mays</name>
    <name type="common">Maize</name>
    <dbReference type="NCBI Taxonomy" id="4577"/>
    <lineage>
        <taxon>Eukaryota</taxon>
        <taxon>Viridiplantae</taxon>
        <taxon>Streptophyta</taxon>
        <taxon>Embryophyta</taxon>
        <taxon>Tracheophyta</taxon>
        <taxon>Spermatophyta</taxon>
        <taxon>Magnoliopsida</taxon>
        <taxon>Liliopsida</taxon>
        <taxon>Poales</taxon>
        <taxon>Poaceae</taxon>
        <taxon>PACMAD clade</taxon>
        <taxon>Panicoideae</taxon>
        <taxon>Andropogonodae</taxon>
        <taxon>Andropogoneae</taxon>
        <taxon>Tripsacinae</taxon>
        <taxon>Zea</taxon>
    </lineage>
</organism>
<evidence type="ECO:0000313" key="2">
    <source>
        <dbReference type="Proteomes" id="UP000007305"/>
    </source>
</evidence>
<reference evidence="2" key="1">
    <citation type="journal article" date="2009" name="Science">
        <title>The B73 maize genome: complexity, diversity, and dynamics.</title>
        <authorList>
            <person name="Schnable P.S."/>
            <person name="Ware D."/>
            <person name="Fulton R.S."/>
            <person name="Stein J.C."/>
            <person name="Wei F."/>
            <person name="Pasternak S."/>
            <person name="Liang C."/>
            <person name="Zhang J."/>
            <person name="Fulton L."/>
            <person name="Graves T.A."/>
            <person name="Minx P."/>
            <person name="Reily A.D."/>
            <person name="Courtney L."/>
            <person name="Kruchowski S.S."/>
            <person name="Tomlinson C."/>
            <person name="Strong C."/>
            <person name="Delehaunty K."/>
            <person name="Fronick C."/>
            <person name="Courtney B."/>
            <person name="Rock S.M."/>
            <person name="Belter E."/>
            <person name="Du F."/>
            <person name="Kim K."/>
            <person name="Abbott R.M."/>
            <person name="Cotton M."/>
            <person name="Levy A."/>
            <person name="Marchetto P."/>
            <person name="Ochoa K."/>
            <person name="Jackson S.M."/>
            <person name="Gillam B."/>
            <person name="Chen W."/>
            <person name="Yan L."/>
            <person name="Higginbotham J."/>
            <person name="Cardenas M."/>
            <person name="Waligorski J."/>
            <person name="Applebaum E."/>
            <person name="Phelps L."/>
            <person name="Falcone J."/>
            <person name="Kanchi K."/>
            <person name="Thane T."/>
            <person name="Scimone A."/>
            <person name="Thane N."/>
            <person name="Henke J."/>
            <person name="Wang T."/>
            <person name="Ruppert J."/>
            <person name="Shah N."/>
            <person name="Rotter K."/>
            <person name="Hodges J."/>
            <person name="Ingenthron E."/>
            <person name="Cordes M."/>
            <person name="Kohlberg S."/>
            <person name="Sgro J."/>
            <person name="Delgado B."/>
            <person name="Mead K."/>
            <person name="Chinwalla A."/>
            <person name="Leonard S."/>
            <person name="Crouse K."/>
            <person name="Collura K."/>
            <person name="Kudrna D."/>
            <person name="Currie J."/>
            <person name="He R."/>
            <person name="Angelova A."/>
            <person name="Rajasekar S."/>
            <person name="Mueller T."/>
            <person name="Lomeli R."/>
            <person name="Scara G."/>
            <person name="Ko A."/>
            <person name="Delaney K."/>
            <person name="Wissotski M."/>
            <person name="Lopez G."/>
            <person name="Campos D."/>
            <person name="Braidotti M."/>
            <person name="Ashley E."/>
            <person name="Golser W."/>
            <person name="Kim H."/>
            <person name="Lee S."/>
            <person name="Lin J."/>
            <person name="Dujmic Z."/>
            <person name="Kim W."/>
            <person name="Talag J."/>
            <person name="Zuccolo A."/>
            <person name="Fan C."/>
            <person name="Sebastian A."/>
            <person name="Kramer M."/>
            <person name="Spiegel L."/>
            <person name="Nascimento L."/>
            <person name="Zutavern T."/>
            <person name="Miller B."/>
            <person name="Ambroise C."/>
            <person name="Muller S."/>
            <person name="Spooner W."/>
            <person name="Narechania A."/>
            <person name="Ren L."/>
            <person name="Wei S."/>
            <person name="Kumari S."/>
            <person name="Faga B."/>
            <person name="Levy M.J."/>
            <person name="McMahan L."/>
            <person name="Van Buren P."/>
            <person name="Vaughn M.W."/>
            <person name="Ying K."/>
            <person name="Yeh C.-T."/>
            <person name="Emrich S.J."/>
            <person name="Jia Y."/>
            <person name="Kalyanaraman A."/>
            <person name="Hsia A.-P."/>
            <person name="Barbazuk W.B."/>
            <person name="Baucom R.S."/>
            <person name="Brutnell T.P."/>
            <person name="Carpita N.C."/>
            <person name="Chaparro C."/>
            <person name="Chia J.-M."/>
            <person name="Deragon J.-M."/>
            <person name="Estill J.C."/>
            <person name="Fu Y."/>
            <person name="Jeddeloh J.A."/>
            <person name="Han Y."/>
            <person name="Lee H."/>
            <person name="Li P."/>
            <person name="Lisch D.R."/>
            <person name="Liu S."/>
            <person name="Liu Z."/>
            <person name="Nagel D.H."/>
            <person name="McCann M.C."/>
            <person name="SanMiguel P."/>
            <person name="Myers A.M."/>
            <person name="Nettleton D."/>
            <person name="Nguyen J."/>
            <person name="Penning B.W."/>
            <person name="Ponnala L."/>
            <person name="Schneider K.L."/>
            <person name="Schwartz D.C."/>
            <person name="Sharma A."/>
            <person name="Soderlund C."/>
            <person name="Springer N.M."/>
            <person name="Sun Q."/>
            <person name="Wang H."/>
            <person name="Waterman M."/>
            <person name="Westerman R."/>
            <person name="Wolfgruber T.K."/>
            <person name="Yang L."/>
            <person name="Yu Y."/>
            <person name="Zhang L."/>
            <person name="Zhou S."/>
            <person name="Zhu Q."/>
            <person name="Bennetzen J.L."/>
            <person name="Dawe R.K."/>
            <person name="Jiang J."/>
            <person name="Jiang N."/>
            <person name="Presting G.G."/>
            <person name="Wessler S.R."/>
            <person name="Aluru S."/>
            <person name="Martienssen R.A."/>
            <person name="Clifton S.W."/>
            <person name="McCombie W.R."/>
            <person name="Wing R.A."/>
            <person name="Wilson R.K."/>
        </authorList>
    </citation>
    <scope>NUCLEOTIDE SEQUENCE [LARGE SCALE GENOMIC DNA]</scope>
    <source>
        <strain evidence="2">cv. B73</strain>
    </source>
</reference>